<evidence type="ECO:0000256" key="1">
    <source>
        <dbReference type="ARBA" id="ARBA00005960"/>
    </source>
</evidence>
<dbReference type="Gene3D" id="2.60.40.1820">
    <property type="match status" value="2"/>
</dbReference>
<accession>F8F0A2</accession>
<dbReference type="PANTHER" id="PTHR31459:SF2">
    <property type="entry name" value="OS03G0843300 PROTEIN"/>
    <property type="match status" value="1"/>
</dbReference>
<dbReference type="EMBL" id="CP002868">
    <property type="protein sequence ID" value="AEJ18966.1"/>
    <property type="molecule type" value="Genomic_DNA"/>
</dbReference>
<dbReference type="OrthoDB" id="341018at2"/>
<name>F8F0A2_GRAC1</name>
<keyword evidence="2" id="KW-0732">Signal</keyword>
<evidence type="ECO:0000256" key="2">
    <source>
        <dbReference type="SAM" id="SignalP"/>
    </source>
</evidence>
<evidence type="ECO:0000259" key="3">
    <source>
        <dbReference type="SMART" id="SM00769"/>
    </source>
</evidence>
<protein>
    <submittedName>
        <fullName evidence="4">Water Stress and Hypersensitive response domain-containing protein</fullName>
    </submittedName>
</protein>
<dbReference type="InterPro" id="IPR045043">
    <property type="entry name" value="Lea14-like"/>
</dbReference>
<dbReference type="KEGG" id="scd:Spica_0812"/>
<gene>
    <name evidence="4" type="ordered locus">Spica_0812</name>
</gene>
<feature type="signal peptide" evidence="2">
    <location>
        <begin position="1"/>
        <end position="23"/>
    </location>
</feature>
<feature type="chain" id="PRO_5003369879" evidence="2">
    <location>
        <begin position="24"/>
        <end position="321"/>
    </location>
</feature>
<dbReference type="InterPro" id="IPR004864">
    <property type="entry name" value="LEA_2"/>
</dbReference>
<dbReference type="Proteomes" id="UP000000503">
    <property type="component" value="Chromosome"/>
</dbReference>
<dbReference type="SUPFAM" id="SSF117070">
    <property type="entry name" value="LEA14-like"/>
    <property type="match status" value="2"/>
</dbReference>
<dbReference type="InterPro" id="IPR013990">
    <property type="entry name" value="WHy-dom"/>
</dbReference>
<dbReference type="PANTHER" id="PTHR31459">
    <property type="match status" value="1"/>
</dbReference>
<comment type="similarity">
    <text evidence="1">Belongs to the LEA type 2 family.</text>
</comment>
<evidence type="ECO:0000313" key="5">
    <source>
        <dbReference type="Proteomes" id="UP000000503"/>
    </source>
</evidence>
<dbReference type="HOGENOM" id="CLU_855025_0_0_12"/>
<organism evidence="4 5">
    <name type="scientific">Gracilinema caldarium (strain ATCC 51460 / DSM 7334 / H1)</name>
    <name type="common">Treponema caldarium</name>
    <dbReference type="NCBI Taxonomy" id="744872"/>
    <lineage>
        <taxon>Bacteria</taxon>
        <taxon>Pseudomonadati</taxon>
        <taxon>Spirochaetota</taxon>
        <taxon>Spirochaetia</taxon>
        <taxon>Spirochaetales</taxon>
        <taxon>Breznakiellaceae</taxon>
        <taxon>Gracilinema</taxon>
    </lineage>
</organism>
<dbReference type="eggNOG" id="COG5608">
    <property type="taxonomic scope" value="Bacteria"/>
</dbReference>
<dbReference type="SMART" id="SM00769">
    <property type="entry name" value="WHy"/>
    <property type="match status" value="1"/>
</dbReference>
<sequence length="321" mass="34762">MKRSFFFILMSVIAMALFSQSIAKPTAELTQFQIKAISLRDVTFQFELTVSNPYPLGLSFSGMTLDFSVEGSKVFSAANQGGFSVPAKGKKSNQFTVQLAYEDIYKLVKNYSEKEWLNTVINGKLTIPLPKVPGVPADISFNYKLEKKIPAIKPEVAITGFTVTPPTAAEVSAALVKAGKKADPDKARGAIADVLAGKKPAAPVIDPAELDLPLKVSFTIQIRNDARGPINFNALNYELFINGESLVVGESSSISQKGQEVLITVANTFSTKRLTASVKRLFTDKKGSFRVKGSTSIKLPDEISSKPIPLGFDEKGAFTLK</sequence>
<dbReference type="AlphaFoldDB" id="F8F0A2"/>
<dbReference type="RefSeq" id="WP_013968277.1">
    <property type="nucleotide sequence ID" value="NC_015732.1"/>
</dbReference>
<reference evidence="5" key="1">
    <citation type="journal article" date="2013" name="Stand. Genomic Sci.">
        <title>Genome sequence of the thermophilic fresh-water bacterium Spirochaeta caldaria type strain (H1(T)), reclassification of Spirochaeta caldaria, Spirochaeta stenostrepta, and Spirochaeta zuelzerae in the genus Treponema as Treponema caldaria comb. nov., Treponema stenostrepta comb. nov., and Treponema zuelzerae comb. nov., and emendation of the genus Treponema.</title>
        <authorList>
            <person name="Abt B."/>
            <person name="Goker M."/>
            <person name="Scheuner C."/>
            <person name="Han C."/>
            <person name="Lu M."/>
            <person name="Misra M."/>
            <person name="Lapidus A."/>
            <person name="Nolan M."/>
            <person name="Lucas S."/>
            <person name="Hammon N."/>
            <person name="Deshpande S."/>
            <person name="Cheng J.F."/>
            <person name="Tapia R."/>
            <person name="Goodwin L.A."/>
            <person name="Pitluck S."/>
            <person name="Liolios K."/>
            <person name="Pagani I."/>
            <person name="Ivanova N."/>
            <person name="Mavromatis K."/>
            <person name="Mikhailova N."/>
            <person name="Huntemann M."/>
            <person name="Pati A."/>
            <person name="Chen A."/>
            <person name="Palaniappan K."/>
            <person name="Land M."/>
            <person name="Hauser L."/>
            <person name="Jeffries C.D."/>
            <person name="Rohde M."/>
            <person name="Spring S."/>
            <person name="Gronow S."/>
            <person name="Detter J.C."/>
            <person name="Bristow J."/>
            <person name="Eisen J.A."/>
            <person name="Markowitz V."/>
            <person name="Hugenholtz P."/>
            <person name="Kyrpides N.C."/>
            <person name="Woyke T."/>
            <person name="Klenk H.P."/>
        </authorList>
    </citation>
    <scope>NUCLEOTIDE SEQUENCE</scope>
    <source>
        <strain evidence="5">ATCC 51460 / DSM 7334 / H1</strain>
    </source>
</reference>
<proteinExistence type="inferred from homology"/>
<dbReference type="Pfam" id="PF03168">
    <property type="entry name" value="LEA_2"/>
    <property type="match status" value="1"/>
</dbReference>
<feature type="domain" description="Water stress and hypersensitive response" evidence="3">
    <location>
        <begin position="27"/>
        <end position="144"/>
    </location>
</feature>
<evidence type="ECO:0000313" key="4">
    <source>
        <dbReference type="EMBL" id="AEJ18966.1"/>
    </source>
</evidence>
<dbReference type="STRING" id="744872.Spica_0812"/>
<dbReference type="GO" id="GO:0009269">
    <property type="term" value="P:response to desiccation"/>
    <property type="evidence" value="ECO:0007669"/>
    <property type="project" value="InterPro"/>
</dbReference>
<keyword evidence="5" id="KW-1185">Reference proteome</keyword>